<accession>A0AAV3PDA0</accession>
<feature type="repeat" description="PPR" evidence="2">
    <location>
        <begin position="178"/>
        <end position="208"/>
    </location>
</feature>
<gene>
    <name evidence="3" type="ORF">LIER_08741</name>
</gene>
<dbReference type="InterPro" id="IPR011990">
    <property type="entry name" value="TPR-like_helical_dom_sf"/>
</dbReference>
<dbReference type="Gene3D" id="1.25.40.10">
    <property type="entry name" value="Tetratricopeptide repeat domain"/>
    <property type="match status" value="4"/>
</dbReference>
<protein>
    <recommendedName>
        <fullName evidence="5">Pentatricopeptide repeat-containing protein</fullName>
    </recommendedName>
</protein>
<comment type="caution">
    <text evidence="3">The sequence shown here is derived from an EMBL/GenBank/DDBJ whole genome shotgun (WGS) entry which is preliminary data.</text>
</comment>
<dbReference type="AlphaFoldDB" id="A0AAV3PDA0"/>
<dbReference type="Proteomes" id="UP001454036">
    <property type="component" value="Unassembled WGS sequence"/>
</dbReference>
<dbReference type="GO" id="GO:0009451">
    <property type="term" value="P:RNA modification"/>
    <property type="evidence" value="ECO:0007669"/>
    <property type="project" value="InterPro"/>
</dbReference>
<dbReference type="NCBIfam" id="TIGR00756">
    <property type="entry name" value="PPR"/>
    <property type="match status" value="4"/>
</dbReference>
<dbReference type="InterPro" id="IPR046848">
    <property type="entry name" value="E_motif"/>
</dbReference>
<dbReference type="FunFam" id="1.25.40.10:FF:000184">
    <property type="entry name" value="Pentatricopeptide repeat-containing protein, chloroplastic"/>
    <property type="match status" value="1"/>
</dbReference>
<keyword evidence="4" id="KW-1185">Reference proteome</keyword>
<dbReference type="PANTHER" id="PTHR47926:SF416">
    <property type="entry name" value="(WILD MALAYSIAN BANANA) HYPOTHETICAL PROTEIN"/>
    <property type="match status" value="1"/>
</dbReference>
<sequence length="494" mass="55391">MSQNFVHFKNPCTRALCLLVQKCLSRSQLDQIITQLIISASIFNQSTTRKILTLLTTPPNANISNAYTLFSLIPFASTSLYNTMIKVFIEHNQPKNVLFMCRKMMGCGHFPNNYTFSFVFRACGEICDGSLGLMYHTLVVKLGWENYDFVKNGLIHFYAGNNRMDFARSLFDECTFRDVVTWSCMINGYLKCGELSLAKELFDQMPEKNAVSWSVMINGCSQMGFFNEAREFFVDMMDAGFRPNRAAVVGALTACSFLGNLDQGRWIHGYVERSEVELDTVLGTALVDMYAKCGCMDMACHVFEEIPCKDIVAYTSLISGLADHGVGIKVLEVFERMKTEGIRPNAVTFVGVLSACSRAGLVGEGVGIFESMKVEYGIEPTVKHYGCLVDLFGRSGRLDQAKDVLRKMPMEPDQYVVGALLNACRVHGDMDIEQEVVKWLEQTIPLSSGIHVLISNIYATSDQWDNVQKVRERMQEKQVEKTPGCSFVTTNDVV</sequence>
<dbReference type="Pfam" id="PF12854">
    <property type="entry name" value="PPR_1"/>
    <property type="match status" value="1"/>
</dbReference>
<evidence type="ECO:0000256" key="2">
    <source>
        <dbReference type="PROSITE-ProRule" id="PRU00708"/>
    </source>
</evidence>
<dbReference type="PROSITE" id="PS51375">
    <property type="entry name" value="PPR"/>
    <property type="match status" value="3"/>
</dbReference>
<name>A0AAV3PDA0_LITER</name>
<evidence type="ECO:0008006" key="5">
    <source>
        <dbReference type="Google" id="ProtNLM"/>
    </source>
</evidence>
<organism evidence="3 4">
    <name type="scientific">Lithospermum erythrorhizon</name>
    <name type="common">Purple gromwell</name>
    <name type="synonym">Lithospermum officinale var. erythrorhizon</name>
    <dbReference type="NCBI Taxonomy" id="34254"/>
    <lineage>
        <taxon>Eukaryota</taxon>
        <taxon>Viridiplantae</taxon>
        <taxon>Streptophyta</taxon>
        <taxon>Embryophyta</taxon>
        <taxon>Tracheophyta</taxon>
        <taxon>Spermatophyta</taxon>
        <taxon>Magnoliopsida</taxon>
        <taxon>eudicotyledons</taxon>
        <taxon>Gunneridae</taxon>
        <taxon>Pentapetalae</taxon>
        <taxon>asterids</taxon>
        <taxon>lamiids</taxon>
        <taxon>Boraginales</taxon>
        <taxon>Boraginaceae</taxon>
        <taxon>Boraginoideae</taxon>
        <taxon>Lithospermeae</taxon>
        <taxon>Lithospermum</taxon>
    </lineage>
</organism>
<evidence type="ECO:0000313" key="4">
    <source>
        <dbReference type="Proteomes" id="UP001454036"/>
    </source>
</evidence>
<keyword evidence="1" id="KW-0677">Repeat</keyword>
<dbReference type="FunFam" id="1.25.40.10:FF:000348">
    <property type="entry name" value="Pentatricopeptide repeat-containing protein chloroplastic"/>
    <property type="match status" value="1"/>
</dbReference>
<dbReference type="Pfam" id="PF20431">
    <property type="entry name" value="E_motif"/>
    <property type="match status" value="1"/>
</dbReference>
<dbReference type="Pfam" id="PF13041">
    <property type="entry name" value="PPR_2"/>
    <property type="match status" value="2"/>
</dbReference>
<feature type="repeat" description="PPR" evidence="2">
    <location>
        <begin position="310"/>
        <end position="344"/>
    </location>
</feature>
<reference evidence="3 4" key="1">
    <citation type="submission" date="2024-01" db="EMBL/GenBank/DDBJ databases">
        <title>The complete chloroplast genome sequence of Lithospermum erythrorhizon: insights into the phylogenetic relationship among Boraginaceae species and the maternal lineages of purple gromwells.</title>
        <authorList>
            <person name="Okada T."/>
            <person name="Watanabe K."/>
        </authorList>
    </citation>
    <scope>NUCLEOTIDE SEQUENCE [LARGE SCALE GENOMIC DNA]</scope>
</reference>
<feature type="repeat" description="PPR" evidence="2">
    <location>
        <begin position="209"/>
        <end position="243"/>
    </location>
</feature>
<dbReference type="GO" id="GO:0003723">
    <property type="term" value="F:RNA binding"/>
    <property type="evidence" value="ECO:0007669"/>
    <property type="project" value="InterPro"/>
</dbReference>
<evidence type="ECO:0000256" key="1">
    <source>
        <dbReference type="ARBA" id="ARBA00022737"/>
    </source>
</evidence>
<dbReference type="InterPro" id="IPR046960">
    <property type="entry name" value="PPR_At4g14850-like_plant"/>
</dbReference>
<dbReference type="Pfam" id="PF01535">
    <property type="entry name" value="PPR"/>
    <property type="match status" value="2"/>
</dbReference>
<proteinExistence type="predicted"/>
<evidence type="ECO:0000313" key="3">
    <source>
        <dbReference type="EMBL" id="GAA0149604.1"/>
    </source>
</evidence>
<dbReference type="InterPro" id="IPR002885">
    <property type="entry name" value="PPR_rpt"/>
</dbReference>
<dbReference type="PANTHER" id="PTHR47926">
    <property type="entry name" value="PENTATRICOPEPTIDE REPEAT-CONTAINING PROTEIN"/>
    <property type="match status" value="1"/>
</dbReference>
<dbReference type="EMBL" id="BAABME010001435">
    <property type="protein sequence ID" value="GAA0149604.1"/>
    <property type="molecule type" value="Genomic_DNA"/>
</dbReference>